<dbReference type="InterPro" id="IPR050374">
    <property type="entry name" value="RRT5_SRSF_SR"/>
</dbReference>
<dbReference type="KEGG" id="dha:DEHA2D12012g"/>
<dbReference type="SMART" id="SM00360">
    <property type="entry name" value="RRM"/>
    <property type="match status" value="2"/>
</dbReference>
<feature type="compositionally biased region" description="Basic and acidic residues" evidence="3">
    <location>
        <begin position="99"/>
        <end position="158"/>
    </location>
</feature>
<dbReference type="AlphaFoldDB" id="B5RTH6"/>
<dbReference type="SUPFAM" id="SSF54928">
    <property type="entry name" value="RNA-binding domain, RBD"/>
    <property type="match status" value="2"/>
</dbReference>
<name>B5RTH6_DEBHA</name>
<dbReference type="GO" id="GO:0005737">
    <property type="term" value="C:cytoplasm"/>
    <property type="evidence" value="ECO:0007669"/>
    <property type="project" value="TreeGrafter"/>
</dbReference>
<keyword evidence="6" id="KW-1185">Reference proteome</keyword>
<dbReference type="EMBL" id="CR382136">
    <property type="protein sequence ID" value="CAR65661.1"/>
    <property type="molecule type" value="Genomic_DNA"/>
</dbReference>
<dbReference type="eggNOG" id="KOG0118">
    <property type="taxonomic scope" value="Eukaryota"/>
</dbReference>
<dbReference type="InterPro" id="IPR000504">
    <property type="entry name" value="RRM_dom"/>
</dbReference>
<dbReference type="GO" id="GO:1990904">
    <property type="term" value="C:ribonucleoprotein complex"/>
    <property type="evidence" value="ECO:0007669"/>
    <property type="project" value="TreeGrafter"/>
</dbReference>
<dbReference type="STRING" id="284592.B5RTH6"/>
<feature type="domain" description="RRM" evidence="4">
    <location>
        <begin position="198"/>
        <end position="288"/>
    </location>
</feature>
<dbReference type="Gene3D" id="3.30.70.330">
    <property type="match status" value="2"/>
</dbReference>
<feature type="compositionally biased region" description="Low complexity" evidence="3">
    <location>
        <begin position="172"/>
        <end position="181"/>
    </location>
</feature>
<dbReference type="GeneID" id="8998520"/>
<evidence type="ECO:0000313" key="6">
    <source>
        <dbReference type="Proteomes" id="UP000000599"/>
    </source>
</evidence>
<evidence type="ECO:0000256" key="2">
    <source>
        <dbReference type="PROSITE-ProRule" id="PRU00176"/>
    </source>
</evidence>
<dbReference type="CDD" id="cd00590">
    <property type="entry name" value="RRM_SF"/>
    <property type="match status" value="1"/>
</dbReference>
<evidence type="ECO:0000256" key="3">
    <source>
        <dbReference type="SAM" id="MobiDB-lite"/>
    </source>
</evidence>
<dbReference type="RefSeq" id="XP_002770306.1">
    <property type="nucleotide sequence ID" value="XM_002770260.1"/>
</dbReference>
<protein>
    <submittedName>
        <fullName evidence="5">DEHA2D12012p</fullName>
    </submittedName>
</protein>
<dbReference type="VEuPathDB" id="FungiDB:DEHA2D12012g"/>
<dbReference type="InParanoid" id="B5RTH6"/>
<evidence type="ECO:0000259" key="4">
    <source>
        <dbReference type="PROSITE" id="PS50102"/>
    </source>
</evidence>
<dbReference type="Pfam" id="PF00076">
    <property type="entry name" value="RRM_1"/>
    <property type="match status" value="2"/>
</dbReference>
<dbReference type="PROSITE" id="PS50102">
    <property type="entry name" value="RRM"/>
    <property type="match status" value="2"/>
</dbReference>
<dbReference type="GO" id="GO:0071028">
    <property type="term" value="P:nuclear mRNA surveillance"/>
    <property type="evidence" value="ECO:0007669"/>
    <property type="project" value="TreeGrafter"/>
</dbReference>
<dbReference type="InterPro" id="IPR012677">
    <property type="entry name" value="Nucleotide-bd_a/b_plait_sf"/>
</dbReference>
<dbReference type="HOGENOM" id="CLU_012062_9_2_1"/>
<dbReference type="GO" id="GO:0003729">
    <property type="term" value="F:mRNA binding"/>
    <property type="evidence" value="ECO:0007669"/>
    <property type="project" value="TreeGrafter"/>
</dbReference>
<gene>
    <name evidence="5" type="ordered locus">DEHA2D12012g</name>
</gene>
<dbReference type="PANTHER" id="PTHR23003:SF3">
    <property type="entry name" value="FI21236P1-RELATED"/>
    <property type="match status" value="1"/>
</dbReference>
<feature type="domain" description="RRM" evidence="4">
    <location>
        <begin position="12"/>
        <end position="95"/>
    </location>
</feature>
<sequence length="311" mass="35274">MSTEETKQPIEERIYIGNVDYKADEEELKQFFDGLKVTEVDIPSKTFTRGKKTIDKHLGFAFVQFEDKADADKAIEDFNGKEFKGRNIYVKKAVPPPTEEEKQQKIDAFRAKKAEQKAKKAEQKAKRAEEKAEKTEKEDQATKSDEPSTKEANGEAKPKKTKKKAAKKADTPDGTTPDAATSSEDPKDKIPDGKASADTIFITNLDYKVDVKTLNSLFKELKPKWIHVPTRRVPFHILKRQKSKGRTVFNKGIAFVKFSNEDLQKQAIADFNGKELNGREIIVDIAIDARIPKPDTEEQNLQEEVSQDEKQ</sequence>
<feature type="region of interest" description="Disordered" evidence="3">
    <location>
        <begin position="90"/>
        <end position="194"/>
    </location>
</feature>
<dbReference type="OMA" id="KRHLGFA"/>
<evidence type="ECO:0000256" key="1">
    <source>
        <dbReference type="ARBA" id="ARBA00022884"/>
    </source>
</evidence>
<keyword evidence="1 2" id="KW-0694">RNA-binding</keyword>
<dbReference type="PANTHER" id="PTHR23003">
    <property type="entry name" value="RNA RECOGNITION MOTIF RRM DOMAIN CONTAINING PROTEIN"/>
    <property type="match status" value="1"/>
</dbReference>
<dbReference type="Proteomes" id="UP000000599">
    <property type="component" value="Chromosome D"/>
</dbReference>
<proteinExistence type="predicted"/>
<reference evidence="5 6" key="1">
    <citation type="journal article" date="2004" name="Nature">
        <title>Genome evolution in yeasts.</title>
        <authorList>
            <consortium name="Genolevures"/>
            <person name="Dujon B."/>
            <person name="Sherman D."/>
            <person name="Fischer G."/>
            <person name="Durrens P."/>
            <person name="Casaregola S."/>
            <person name="Lafontaine I."/>
            <person name="de Montigny J."/>
            <person name="Marck C."/>
            <person name="Neuveglise C."/>
            <person name="Talla E."/>
            <person name="Goffard N."/>
            <person name="Frangeul L."/>
            <person name="Aigle M."/>
            <person name="Anthouard V."/>
            <person name="Babour A."/>
            <person name="Barbe V."/>
            <person name="Barnay S."/>
            <person name="Blanchin S."/>
            <person name="Beckerich J.M."/>
            <person name="Beyne E."/>
            <person name="Bleykasten C."/>
            <person name="Boisrame A."/>
            <person name="Boyer J."/>
            <person name="Cattolico L."/>
            <person name="Confanioleri F."/>
            <person name="de Daruvar A."/>
            <person name="Despons L."/>
            <person name="Fabre E."/>
            <person name="Fairhead C."/>
            <person name="Ferry-Dumazet H."/>
            <person name="Groppi A."/>
            <person name="Hantraye F."/>
            <person name="Hennequin C."/>
            <person name="Jauniaux N."/>
            <person name="Joyet P."/>
            <person name="Kachouri R."/>
            <person name="Kerrest A."/>
            <person name="Koszul R."/>
            <person name="Lemaire M."/>
            <person name="Lesur I."/>
            <person name="Ma L."/>
            <person name="Muller H."/>
            <person name="Nicaud J.M."/>
            <person name="Nikolski M."/>
            <person name="Oztas S."/>
            <person name="Ozier-Kalogeropoulos O."/>
            <person name="Pellenz S."/>
            <person name="Potier S."/>
            <person name="Richard G.F."/>
            <person name="Straub M.L."/>
            <person name="Suleau A."/>
            <person name="Swennene D."/>
            <person name="Tekaia F."/>
            <person name="Wesolowski-Louvel M."/>
            <person name="Westhof E."/>
            <person name="Wirth B."/>
            <person name="Zeniou-Meyer M."/>
            <person name="Zivanovic I."/>
            <person name="Bolotin-Fukuhara M."/>
            <person name="Thierry A."/>
            <person name="Bouchier C."/>
            <person name="Caudron B."/>
            <person name="Scarpelli C."/>
            <person name="Gaillardin C."/>
            <person name="Weissenbach J."/>
            <person name="Wincker P."/>
            <person name="Souciet J.L."/>
        </authorList>
    </citation>
    <scope>NUCLEOTIDE SEQUENCE [LARGE SCALE GENOMIC DNA]</scope>
    <source>
        <strain evidence="6">ATCC 36239 / CBS 767 / BCRC 21394 / JCM 1990 / NBRC 0083 / IGC 2968</strain>
    </source>
</reference>
<dbReference type="InterPro" id="IPR035979">
    <property type="entry name" value="RBD_domain_sf"/>
</dbReference>
<dbReference type="GO" id="GO:0005634">
    <property type="term" value="C:nucleus"/>
    <property type="evidence" value="ECO:0007669"/>
    <property type="project" value="TreeGrafter"/>
</dbReference>
<dbReference type="GO" id="GO:0016973">
    <property type="term" value="P:poly(A)+ mRNA export from nucleus"/>
    <property type="evidence" value="ECO:0007669"/>
    <property type="project" value="TreeGrafter"/>
</dbReference>
<dbReference type="FunCoup" id="B5RTH6">
    <property type="interactions" value="655"/>
</dbReference>
<accession>B5RTH6</accession>
<evidence type="ECO:0000313" key="5">
    <source>
        <dbReference type="EMBL" id="CAR65661.1"/>
    </source>
</evidence>
<dbReference type="OrthoDB" id="439808at2759"/>
<organism evidence="5 6">
    <name type="scientific">Debaryomyces hansenii (strain ATCC 36239 / CBS 767 / BCRC 21394 / JCM 1990 / NBRC 0083 / IGC 2968)</name>
    <name type="common">Yeast</name>
    <name type="synonym">Torulaspora hansenii</name>
    <dbReference type="NCBI Taxonomy" id="284592"/>
    <lineage>
        <taxon>Eukaryota</taxon>
        <taxon>Fungi</taxon>
        <taxon>Dikarya</taxon>
        <taxon>Ascomycota</taxon>
        <taxon>Saccharomycotina</taxon>
        <taxon>Pichiomycetes</taxon>
        <taxon>Debaryomycetaceae</taxon>
        <taxon>Debaryomyces</taxon>
    </lineage>
</organism>